<proteinExistence type="predicted"/>
<dbReference type="AlphaFoldDB" id="A0A6J5VJ64"/>
<reference evidence="2 4" key="2">
    <citation type="submission" date="2020-05" db="EMBL/GenBank/DDBJ databases">
        <authorList>
            <person name="Campoy J."/>
            <person name="Schneeberger K."/>
            <person name="Spophaly S."/>
        </authorList>
    </citation>
    <scope>NUCLEOTIDE SEQUENCE [LARGE SCALE GENOMIC DNA]</scope>
    <source>
        <strain evidence="2">PruArmRojPasFocal</strain>
    </source>
</reference>
<name>A0A6J5VJ64_PRUAR</name>
<evidence type="ECO:0000256" key="1">
    <source>
        <dbReference type="SAM" id="MobiDB-lite"/>
    </source>
</evidence>
<reference evidence="5" key="1">
    <citation type="journal article" date="2020" name="Genome Biol.">
        <title>Gamete binning: chromosome-level and haplotype-resolved genome assembly enabled by high-throughput single-cell sequencing of gamete genomes.</title>
        <authorList>
            <person name="Campoy J.A."/>
            <person name="Sun H."/>
            <person name="Goel M."/>
            <person name="Jiao W.-B."/>
            <person name="Folz-Donahue K."/>
            <person name="Wang N."/>
            <person name="Rubio M."/>
            <person name="Liu C."/>
            <person name="Kukat C."/>
            <person name="Ruiz D."/>
            <person name="Huettel B."/>
            <person name="Schneeberger K."/>
        </authorList>
    </citation>
    <scope>NUCLEOTIDE SEQUENCE [LARGE SCALE GENOMIC DNA]</scope>
    <source>
        <strain evidence="5">cv. Rojo Pasion</strain>
    </source>
</reference>
<dbReference type="Proteomes" id="UP000507222">
    <property type="component" value="Unassembled WGS sequence"/>
</dbReference>
<sequence>MRELTHSELHTRQLAKKEANKRKASMKQEKTARKKGLASFIQEISPMQHGKGKQKKTQEGPQTENLAEGRRELLDIVECLLDTNKAEL</sequence>
<dbReference type="Proteomes" id="UP000507245">
    <property type="component" value="Unassembled WGS sequence"/>
</dbReference>
<dbReference type="EMBL" id="CAEKKB010000008">
    <property type="protein sequence ID" value="CAB4319481.1"/>
    <property type="molecule type" value="Genomic_DNA"/>
</dbReference>
<evidence type="ECO:0000313" key="5">
    <source>
        <dbReference type="Proteomes" id="UP000507245"/>
    </source>
</evidence>
<feature type="region of interest" description="Disordered" evidence="1">
    <location>
        <begin position="1"/>
        <end position="69"/>
    </location>
</feature>
<organism evidence="2 4">
    <name type="scientific">Prunus armeniaca</name>
    <name type="common">Apricot</name>
    <name type="synonym">Armeniaca vulgaris</name>
    <dbReference type="NCBI Taxonomy" id="36596"/>
    <lineage>
        <taxon>Eukaryota</taxon>
        <taxon>Viridiplantae</taxon>
        <taxon>Streptophyta</taxon>
        <taxon>Embryophyta</taxon>
        <taxon>Tracheophyta</taxon>
        <taxon>Spermatophyta</taxon>
        <taxon>Magnoliopsida</taxon>
        <taxon>eudicotyledons</taxon>
        <taxon>Gunneridae</taxon>
        <taxon>Pentapetalae</taxon>
        <taxon>rosids</taxon>
        <taxon>fabids</taxon>
        <taxon>Rosales</taxon>
        <taxon>Rosaceae</taxon>
        <taxon>Amygdaloideae</taxon>
        <taxon>Amygdaleae</taxon>
        <taxon>Prunus</taxon>
    </lineage>
</organism>
<keyword evidence="5" id="KW-1185">Reference proteome</keyword>
<accession>A0A6J5VJ64</accession>
<evidence type="ECO:0000313" key="4">
    <source>
        <dbReference type="Proteomes" id="UP000507222"/>
    </source>
</evidence>
<feature type="compositionally biased region" description="Basic and acidic residues" evidence="1">
    <location>
        <begin position="1"/>
        <end position="18"/>
    </location>
</feature>
<evidence type="ECO:0000313" key="2">
    <source>
        <dbReference type="EMBL" id="CAB4289119.1"/>
    </source>
</evidence>
<protein>
    <submittedName>
        <fullName evidence="2">Uncharacterized protein</fullName>
    </submittedName>
</protein>
<gene>
    <name evidence="2" type="ORF">CURHAP_LOCUS47503</name>
    <name evidence="3" type="ORF">ORAREDHAP_LOCUS46811</name>
</gene>
<evidence type="ECO:0000313" key="3">
    <source>
        <dbReference type="EMBL" id="CAB4319481.1"/>
    </source>
</evidence>
<dbReference type="EMBL" id="CAEKDK010000008">
    <property type="protein sequence ID" value="CAB4289119.1"/>
    <property type="molecule type" value="Genomic_DNA"/>
</dbReference>